<evidence type="ECO:0000256" key="2">
    <source>
        <dbReference type="ARBA" id="ARBA00009085"/>
    </source>
</evidence>
<dbReference type="Pfam" id="PF00443">
    <property type="entry name" value="UCH"/>
    <property type="match status" value="1"/>
</dbReference>
<dbReference type="GO" id="GO:0006508">
    <property type="term" value="P:proteolysis"/>
    <property type="evidence" value="ECO:0007669"/>
    <property type="project" value="UniProtKB-KW"/>
</dbReference>
<feature type="compositionally biased region" description="Basic and acidic residues" evidence="8">
    <location>
        <begin position="148"/>
        <end position="159"/>
    </location>
</feature>
<dbReference type="InterPro" id="IPR028889">
    <property type="entry name" value="USP"/>
</dbReference>
<evidence type="ECO:0000259" key="9">
    <source>
        <dbReference type="PROSITE" id="PS50235"/>
    </source>
</evidence>
<dbReference type="CDD" id="cd02257">
    <property type="entry name" value="Peptidase_C19"/>
    <property type="match status" value="1"/>
</dbReference>
<evidence type="ECO:0000256" key="1">
    <source>
        <dbReference type="ARBA" id="ARBA00000707"/>
    </source>
</evidence>
<keyword evidence="4" id="KW-0645">Protease</keyword>
<organism evidence="10 11">
    <name type="scientific">Stichopus japonicus</name>
    <name type="common">Sea cucumber</name>
    <dbReference type="NCBI Taxonomy" id="307972"/>
    <lineage>
        <taxon>Eukaryota</taxon>
        <taxon>Metazoa</taxon>
        <taxon>Echinodermata</taxon>
        <taxon>Eleutherozoa</taxon>
        <taxon>Echinozoa</taxon>
        <taxon>Holothuroidea</taxon>
        <taxon>Aspidochirotacea</taxon>
        <taxon>Aspidochirotida</taxon>
        <taxon>Stichopodidae</taxon>
        <taxon>Apostichopus</taxon>
    </lineage>
</organism>
<evidence type="ECO:0000313" key="10">
    <source>
        <dbReference type="EMBL" id="PIK57341.1"/>
    </source>
</evidence>
<keyword evidence="6 10" id="KW-0378">Hydrolase</keyword>
<comment type="caution">
    <text evidence="10">The sequence shown here is derived from an EMBL/GenBank/DDBJ whole genome shotgun (WGS) entry which is preliminary data.</text>
</comment>
<name>A0A2G8LAT0_STIJA</name>
<dbReference type="GO" id="GO:0005829">
    <property type="term" value="C:cytosol"/>
    <property type="evidence" value="ECO:0007669"/>
    <property type="project" value="TreeGrafter"/>
</dbReference>
<dbReference type="PANTHER" id="PTHR24006">
    <property type="entry name" value="UBIQUITIN CARBOXYL-TERMINAL HYDROLASE"/>
    <property type="match status" value="1"/>
</dbReference>
<dbReference type="STRING" id="307972.A0A2G8LAT0"/>
<dbReference type="InterPro" id="IPR001394">
    <property type="entry name" value="Peptidase_C19_UCH"/>
</dbReference>
<protein>
    <recommendedName>
        <fullName evidence="3">ubiquitinyl hydrolase 1</fullName>
        <ecNumber evidence="3">3.4.19.12</ecNumber>
    </recommendedName>
</protein>
<dbReference type="PROSITE" id="PS50235">
    <property type="entry name" value="USP_3"/>
    <property type="match status" value="1"/>
</dbReference>
<dbReference type="EMBL" id="MRZV01000145">
    <property type="protein sequence ID" value="PIK57341.1"/>
    <property type="molecule type" value="Genomic_DNA"/>
</dbReference>
<dbReference type="AlphaFoldDB" id="A0A2G8LAT0"/>
<comment type="similarity">
    <text evidence="2">Belongs to the peptidase C19 family.</text>
</comment>
<feature type="region of interest" description="Disordered" evidence="8">
    <location>
        <begin position="136"/>
        <end position="159"/>
    </location>
</feature>
<reference evidence="10 11" key="1">
    <citation type="journal article" date="2017" name="PLoS Biol.">
        <title>The sea cucumber genome provides insights into morphological evolution and visceral regeneration.</title>
        <authorList>
            <person name="Zhang X."/>
            <person name="Sun L."/>
            <person name="Yuan J."/>
            <person name="Sun Y."/>
            <person name="Gao Y."/>
            <person name="Zhang L."/>
            <person name="Li S."/>
            <person name="Dai H."/>
            <person name="Hamel J.F."/>
            <person name="Liu C."/>
            <person name="Yu Y."/>
            <person name="Liu S."/>
            <person name="Lin W."/>
            <person name="Guo K."/>
            <person name="Jin S."/>
            <person name="Xu P."/>
            <person name="Storey K.B."/>
            <person name="Huan P."/>
            <person name="Zhang T."/>
            <person name="Zhou Y."/>
            <person name="Zhang J."/>
            <person name="Lin C."/>
            <person name="Li X."/>
            <person name="Xing L."/>
            <person name="Huo D."/>
            <person name="Sun M."/>
            <person name="Wang L."/>
            <person name="Mercier A."/>
            <person name="Li F."/>
            <person name="Yang H."/>
            <person name="Xiang J."/>
        </authorList>
    </citation>
    <scope>NUCLEOTIDE SEQUENCE [LARGE SCALE GENOMIC DNA]</scope>
    <source>
        <strain evidence="10">Shaxun</strain>
        <tissue evidence="10">Muscle</tissue>
    </source>
</reference>
<dbReference type="Gene3D" id="3.90.70.10">
    <property type="entry name" value="Cysteine proteinases"/>
    <property type="match status" value="1"/>
</dbReference>
<evidence type="ECO:0000256" key="4">
    <source>
        <dbReference type="ARBA" id="ARBA00022670"/>
    </source>
</evidence>
<keyword evidence="7" id="KW-0788">Thiol protease</keyword>
<feature type="domain" description="USP" evidence="9">
    <location>
        <begin position="1"/>
        <end position="363"/>
    </location>
</feature>
<comment type="catalytic activity">
    <reaction evidence="1">
        <text>Thiol-dependent hydrolysis of ester, thioester, amide, peptide and isopeptide bonds formed by the C-terminal Gly of ubiquitin (a 76-residue protein attached to proteins as an intracellular targeting signal).</text>
        <dbReference type="EC" id="3.4.19.12"/>
    </reaction>
</comment>
<dbReference type="OrthoDB" id="2248014at2759"/>
<evidence type="ECO:0000256" key="7">
    <source>
        <dbReference type="ARBA" id="ARBA00022807"/>
    </source>
</evidence>
<dbReference type="GO" id="GO:0004843">
    <property type="term" value="F:cysteine-type deubiquitinase activity"/>
    <property type="evidence" value="ECO:0007669"/>
    <property type="project" value="UniProtKB-EC"/>
</dbReference>
<dbReference type="GO" id="GO:0005634">
    <property type="term" value="C:nucleus"/>
    <property type="evidence" value="ECO:0007669"/>
    <property type="project" value="TreeGrafter"/>
</dbReference>
<evidence type="ECO:0000256" key="5">
    <source>
        <dbReference type="ARBA" id="ARBA00022786"/>
    </source>
</evidence>
<gene>
    <name evidence="10" type="ORF">BSL78_05730</name>
</gene>
<evidence type="ECO:0000256" key="3">
    <source>
        <dbReference type="ARBA" id="ARBA00012759"/>
    </source>
</evidence>
<dbReference type="InterPro" id="IPR050164">
    <property type="entry name" value="Peptidase_C19"/>
</dbReference>
<sequence length="363" mass="40809">MPKDCQELFQFLVNELQADSEKLSSVPTFSEASSLATPKNGLLHQPSLRSSIDVYLPPVSTRGLELPFRGLIAHHLTCTACGHKYRVTYSQFDGLTLYLPVSAFGMTSLETMLENFTQVELVQDVDCSECSKRITAQLSSPSGPDESPETRDRPSSPVECKRAYQKQMTIAKLPQCLCIHVQRVIWTDTGIPMRKDEHVMFPEKLDMTSFHHVLGSSSSDNRNSLLQYWNIQTNPKSKENLTEPNFIGRNLLPAAPTAFPMFPGKLQSILRRNKSLPPCSDNHRSSNIDNELSSGNLGYRLMSAVVHMGDAVSGHFLTYRRAPSLTEEPICKKWLCISDEHVTTATLTDVLSQKAYMLYYQRM</sequence>
<evidence type="ECO:0000256" key="6">
    <source>
        <dbReference type="ARBA" id="ARBA00022801"/>
    </source>
</evidence>
<proteinExistence type="inferred from homology"/>
<dbReference type="PANTHER" id="PTHR24006:SF888">
    <property type="entry name" value="UBIQUITIN CARBOXYL-TERMINAL HYDROLASE 30"/>
    <property type="match status" value="1"/>
</dbReference>
<dbReference type="SUPFAM" id="SSF54001">
    <property type="entry name" value="Cysteine proteinases"/>
    <property type="match status" value="1"/>
</dbReference>
<evidence type="ECO:0000313" key="11">
    <source>
        <dbReference type="Proteomes" id="UP000230750"/>
    </source>
</evidence>
<accession>A0A2G8LAT0</accession>
<evidence type="ECO:0000256" key="8">
    <source>
        <dbReference type="SAM" id="MobiDB-lite"/>
    </source>
</evidence>
<dbReference type="GO" id="GO:0016579">
    <property type="term" value="P:protein deubiquitination"/>
    <property type="evidence" value="ECO:0007669"/>
    <property type="project" value="InterPro"/>
</dbReference>
<dbReference type="InterPro" id="IPR038765">
    <property type="entry name" value="Papain-like_cys_pep_sf"/>
</dbReference>
<keyword evidence="11" id="KW-1185">Reference proteome</keyword>
<keyword evidence="5" id="KW-0833">Ubl conjugation pathway</keyword>
<dbReference type="EC" id="3.4.19.12" evidence="3"/>
<dbReference type="Proteomes" id="UP000230750">
    <property type="component" value="Unassembled WGS sequence"/>
</dbReference>